<feature type="transmembrane region" description="Helical" evidence="8">
    <location>
        <begin position="143"/>
        <end position="165"/>
    </location>
</feature>
<dbReference type="InterPro" id="IPR004761">
    <property type="entry name" value="Spore_GerAB"/>
</dbReference>
<proteinExistence type="inferred from homology"/>
<comment type="similarity">
    <text evidence="2">Belongs to the amino acid-polyamine-organocation (APC) superfamily. Spore germination protein (SGP) (TC 2.A.3.9) family.</text>
</comment>
<comment type="subcellular location">
    <subcellularLocation>
        <location evidence="1">Membrane</location>
        <topology evidence="1">Multi-pass membrane protein</topology>
    </subcellularLocation>
</comment>
<dbReference type="Pfam" id="PF03845">
    <property type="entry name" value="Spore_permease"/>
    <property type="match status" value="1"/>
</dbReference>
<feature type="transmembrane region" description="Helical" evidence="8">
    <location>
        <begin position="36"/>
        <end position="53"/>
    </location>
</feature>
<dbReference type="RefSeq" id="WP_132006867.1">
    <property type="nucleotide sequence ID" value="NZ_JABUHM010000004.1"/>
</dbReference>
<evidence type="ECO:0000256" key="1">
    <source>
        <dbReference type="ARBA" id="ARBA00004141"/>
    </source>
</evidence>
<keyword evidence="6 8" id="KW-1133">Transmembrane helix</keyword>
<feature type="transmembrane region" description="Helical" evidence="8">
    <location>
        <begin position="339"/>
        <end position="359"/>
    </location>
</feature>
<evidence type="ECO:0000256" key="8">
    <source>
        <dbReference type="SAM" id="Phobius"/>
    </source>
</evidence>
<reference evidence="9 10" key="1">
    <citation type="journal article" date="2015" name="Stand. Genomic Sci.">
        <title>Genomic Encyclopedia of Bacterial and Archaeal Type Strains, Phase III: the genomes of soil and plant-associated and newly described type strains.</title>
        <authorList>
            <person name="Whitman W.B."/>
            <person name="Woyke T."/>
            <person name="Klenk H.P."/>
            <person name="Zhou Y."/>
            <person name="Lilburn T.G."/>
            <person name="Beck B.J."/>
            <person name="De Vos P."/>
            <person name="Vandamme P."/>
            <person name="Eisen J.A."/>
            <person name="Garrity G."/>
            <person name="Hugenholtz P."/>
            <person name="Kyrpides N.C."/>
        </authorList>
    </citation>
    <scope>NUCLEOTIDE SEQUENCE [LARGE SCALE GENOMIC DNA]</scope>
    <source>
        <strain evidence="9 10">CV53</strain>
    </source>
</reference>
<evidence type="ECO:0000256" key="7">
    <source>
        <dbReference type="ARBA" id="ARBA00023136"/>
    </source>
</evidence>
<gene>
    <name evidence="9" type="ORF">EV146_106433</name>
</gene>
<accession>A0A4R2BE82</accession>
<evidence type="ECO:0000256" key="4">
    <source>
        <dbReference type="ARBA" id="ARBA00022544"/>
    </source>
</evidence>
<comment type="caution">
    <text evidence="9">The sequence shown here is derived from an EMBL/GenBank/DDBJ whole genome shotgun (WGS) entry which is preliminary data.</text>
</comment>
<evidence type="ECO:0000256" key="3">
    <source>
        <dbReference type="ARBA" id="ARBA00022448"/>
    </source>
</evidence>
<keyword evidence="4" id="KW-0309">Germination</keyword>
<feature type="transmembrane region" description="Helical" evidence="8">
    <location>
        <begin position="73"/>
        <end position="95"/>
    </location>
</feature>
<evidence type="ECO:0000256" key="2">
    <source>
        <dbReference type="ARBA" id="ARBA00007998"/>
    </source>
</evidence>
<evidence type="ECO:0000313" key="9">
    <source>
        <dbReference type="EMBL" id="TCN25228.1"/>
    </source>
</evidence>
<dbReference type="NCBIfam" id="TIGR00912">
    <property type="entry name" value="2A0309"/>
    <property type="match status" value="1"/>
</dbReference>
<dbReference type="GO" id="GO:0009847">
    <property type="term" value="P:spore germination"/>
    <property type="evidence" value="ECO:0007669"/>
    <property type="project" value="InterPro"/>
</dbReference>
<keyword evidence="7 8" id="KW-0472">Membrane</keyword>
<evidence type="ECO:0000256" key="6">
    <source>
        <dbReference type="ARBA" id="ARBA00022989"/>
    </source>
</evidence>
<keyword evidence="5 8" id="KW-0812">Transmembrane</keyword>
<keyword evidence="3" id="KW-0813">Transport</keyword>
<evidence type="ECO:0000313" key="10">
    <source>
        <dbReference type="Proteomes" id="UP000295689"/>
    </source>
</evidence>
<feature type="transmembrane region" description="Helical" evidence="8">
    <location>
        <begin position="307"/>
        <end position="327"/>
    </location>
</feature>
<feature type="transmembrane region" description="Helical" evidence="8">
    <location>
        <begin position="115"/>
        <end position="131"/>
    </location>
</feature>
<dbReference type="PANTHER" id="PTHR34975">
    <property type="entry name" value="SPORE GERMINATION PROTEIN A2"/>
    <property type="match status" value="1"/>
</dbReference>
<dbReference type="AlphaFoldDB" id="A0A4R2BE82"/>
<feature type="transmembrane region" description="Helical" evidence="8">
    <location>
        <begin position="270"/>
        <end position="295"/>
    </location>
</feature>
<dbReference type="PANTHER" id="PTHR34975:SF2">
    <property type="entry name" value="SPORE GERMINATION PROTEIN A2"/>
    <property type="match status" value="1"/>
</dbReference>
<keyword evidence="10" id="KW-1185">Reference proteome</keyword>
<dbReference type="GO" id="GO:0016020">
    <property type="term" value="C:membrane"/>
    <property type="evidence" value="ECO:0007669"/>
    <property type="project" value="UniProtKB-SubCell"/>
</dbReference>
<protein>
    <submittedName>
        <fullName evidence="9">Spore germination protein KB</fullName>
    </submittedName>
</protein>
<feature type="transmembrane region" description="Helical" evidence="8">
    <location>
        <begin position="12"/>
        <end position="30"/>
    </location>
</feature>
<sequence>MEKAKISSYQLFVLMFIFLHGTAMLVPLAIEAKKDAWLSILFGMGGGFILFWIQYRLFVYYPDMTPVEYIQKIVGRFFGSLLCFFYILYFIYLAARVMRDFGSMLLTTFYLETPLFIVNALLFIVVIYALQKGIEVIARTGEMLFIFLYILAIAGFVLIFVSGLIDINNLKPVLEEGIKPIIKVAATQTLYVPFGEAAVVFSSIFPYLKNNYKTKSIGWFTMCLSGINLAIIMAVNVSVQGVKMTTRSQYPLLTTIQTIQVAEFLERLDVFFMFAAVLGVFFKVSLYLYVAVSNTAVLFKIKKPSQLVYPLGLIVLFLSVIIAASYPEHIEEGLAFITSYVHPVFQLVIPVLLLSIAFLKNRKQQNY</sequence>
<dbReference type="EMBL" id="SLVV01000006">
    <property type="protein sequence ID" value="TCN25228.1"/>
    <property type="molecule type" value="Genomic_DNA"/>
</dbReference>
<dbReference type="Proteomes" id="UP000295689">
    <property type="component" value="Unassembled WGS sequence"/>
</dbReference>
<evidence type="ECO:0000256" key="5">
    <source>
        <dbReference type="ARBA" id="ARBA00022692"/>
    </source>
</evidence>
<feature type="transmembrane region" description="Helical" evidence="8">
    <location>
        <begin position="217"/>
        <end position="239"/>
    </location>
</feature>
<organism evidence="9 10">
    <name type="scientific">Mesobacillus foraminis</name>
    <dbReference type="NCBI Taxonomy" id="279826"/>
    <lineage>
        <taxon>Bacteria</taxon>
        <taxon>Bacillati</taxon>
        <taxon>Bacillota</taxon>
        <taxon>Bacilli</taxon>
        <taxon>Bacillales</taxon>
        <taxon>Bacillaceae</taxon>
        <taxon>Mesobacillus</taxon>
    </lineage>
</organism>
<name>A0A4R2BE82_9BACI</name>